<dbReference type="Gene3D" id="3.30.420.40">
    <property type="match status" value="2"/>
</dbReference>
<evidence type="ECO:0000256" key="1">
    <source>
        <dbReference type="ARBA" id="ARBA00006479"/>
    </source>
</evidence>
<reference evidence="2" key="1">
    <citation type="journal article" date="2014" name="Int. J. Syst. Evol. Microbiol.">
        <title>Complete genome sequence of Corynebacterium casei LMG S-19264T (=DSM 44701T), isolated from a smear-ripened cheese.</title>
        <authorList>
            <consortium name="US DOE Joint Genome Institute (JGI-PGF)"/>
            <person name="Walter F."/>
            <person name="Albersmeier A."/>
            <person name="Kalinowski J."/>
            <person name="Ruckert C."/>
        </authorList>
    </citation>
    <scope>NUCLEOTIDE SEQUENCE</scope>
    <source>
        <strain evidence="2">CGMCC 1.15152</strain>
    </source>
</reference>
<comment type="similarity">
    <text evidence="1">Belongs to the ROK (NagC/XylR) family.</text>
</comment>
<comment type="caution">
    <text evidence="2">The sequence shown here is derived from an EMBL/GenBank/DDBJ whole genome shotgun (WGS) entry which is preliminary data.</text>
</comment>
<dbReference type="Pfam" id="PF00480">
    <property type="entry name" value="ROK"/>
    <property type="match status" value="1"/>
</dbReference>
<dbReference type="SUPFAM" id="SSF46785">
    <property type="entry name" value="Winged helix' DNA-binding domain"/>
    <property type="match status" value="1"/>
</dbReference>
<sequence>MVLDLIRDGITTRTELLDRLGWSRVTLGRRLDELLGHDIIAPAGSRASGGGRPRESFAVNGDAGVLLAMDIGSSHTRVGITDLVSDVLCEDEADIGLYDGPDEIFSWARQVFDFLLRGVGRTHADVRGIGIGVPGPVDSATGRLGSPQLDPRWDGVEVRDRLWPMRDDAVIVVDRDVNILAVGEARLGRPDLDDLIVVKAGIGVGSAFVLDGRIYRGSRGGAGQLSAPLRDRLSEPLRRLETVASGGTVRDALNRGAHHLRTSADIVTLAESGDEETVALVEEVGETIGYALADAVGLLNPSAVIIGGNLSEVGERFIGAIRRSIFGASHVFARQGLTVERARLGEKAGVHGASLLAQDALFDAERISILTRPAARD</sequence>
<reference evidence="2" key="2">
    <citation type="submission" date="2020-09" db="EMBL/GenBank/DDBJ databases">
        <authorList>
            <person name="Sun Q."/>
            <person name="Zhou Y."/>
        </authorList>
    </citation>
    <scope>NUCLEOTIDE SEQUENCE</scope>
    <source>
        <strain evidence="2">CGMCC 1.15152</strain>
    </source>
</reference>
<dbReference type="PANTHER" id="PTHR18964:SF173">
    <property type="entry name" value="GLUCOKINASE"/>
    <property type="match status" value="1"/>
</dbReference>
<keyword evidence="3" id="KW-1185">Reference proteome</keyword>
<dbReference type="InterPro" id="IPR036390">
    <property type="entry name" value="WH_DNA-bd_sf"/>
</dbReference>
<dbReference type="InterPro" id="IPR000600">
    <property type="entry name" value="ROK"/>
</dbReference>
<dbReference type="SUPFAM" id="SSF53067">
    <property type="entry name" value="Actin-like ATPase domain"/>
    <property type="match status" value="1"/>
</dbReference>
<dbReference type="PANTHER" id="PTHR18964">
    <property type="entry name" value="ROK (REPRESSOR, ORF, KINASE) FAMILY"/>
    <property type="match status" value="1"/>
</dbReference>
<organism evidence="2 3">
    <name type="scientific">Microbacterium faecale</name>
    <dbReference type="NCBI Taxonomy" id="1804630"/>
    <lineage>
        <taxon>Bacteria</taxon>
        <taxon>Bacillati</taxon>
        <taxon>Actinomycetota</taxon>
        <taxon>Actinomycetes</taxon>
        <taxon>Micrococcales</taxon>
        <taxon>Microbacteriaceae</taxon>
        <taxon>Microbacterium</taxon>
    </lineage>
</organism>
<gene>
    <name evidence="2" type="ORF">GCM10010915_16610</name>
</gene>
<accession>A0A917DHW4</accession>
<dbReference type="InterPro" id="IPR043129">
    <property type="entry name" value="ATPase_NBD"/>
</dbReference>
<dbReference type="AlphaFoldDB" id="A0A917DHW4"/>
<dbReference type="CDD" id="cd23763">
    <property type="entry name" value="ASKHA_ATPase_ROK"/>
    <property type="match status" value="1"/>
</dbReference>
<dbReference type="Gene3D" id="1.10.10.10">
    <property type="entry name" value="Winged helix-like DNA-binding domain superfamily/Winged helix DNA-binding domain"/>
    <property type="match status" value="1"/>
</dbReference>
<evidence type="ECO:0000313" key="3">
    <source>
        <dbReference type="Proteomes" id="UP000633205"/>
    </source>
</evidence>
<name>A0A917DHW4_9MICO</name>
<dbReference type="EMBL" id="BMHO01000001">
    <property type="protein sequence ID" value="GGD36625.1"/>
    <property type="molecule type" value="Genomic_DNA"/>
</dbReference>
<dbReference type="InterPro" id="IPR036388">
    <property type="entry name" value="WH-like_DNA-bd_sf"/>
</dbReference>
<proteinExistence type="inferred from homology"/>
<dbReference type="Proteomes" id="UP000633205">
    <property type="component" value="Unassembled WGS sequence"/>
</dbReference>
<protein>
    <submittedName>
        <fullName evidence="2">Transcriptional regulator</fullName>
    </submittedName>
</protein>
<evidence type="ECO:0000313" key="2">
    <source>
        <dbReference type="EMBL" id="GGD36625.1"/>
    </source>
</evidence>